<protein>
    <recommendedName>
        <fullName evidence="4">Secreted peptide</fullName>
    </recommendedName>
</protein>
<feature type="transmembrane region" description="Helical" evidence="1">
    <location>
        <begin position="12"/>
        <end position="29"/>
    </location>
</feature>
<keyword evidence="1" id="KW-0812">Transmembrane</keyword>
<evidence type="ECO:0000313" key="3">
    <source>
        <dbReference type="Proteomes" id="UP001365128"/>
    </source>
</evidence>
<gene>
    <name evidence="2" type="ORF">IWX46DRAFT_600944</name>
</gene>
<evidence type="ECO:0000313" key="2">
    <source>
        <dbReference type="EMBL" id="KAK7545966.1"/>
    </source>
</evidence>
<comment type="caution">
    <text evidence="2">The sequence shown here is derived from an EMBL/GenBank/DDBJ whole genome shotgun (WGS) entry which is preliminary data.</text>
</comment>
<keyword evidence="1" id="KW-0472">Membrane</keyword>
<accession>A0ABR1MCV1</accession>
<sequence length="97" mass="10745">MRGWVWASALHRVSLWRMMRLAIVSILLYRDDDVLLLVIVVVVVDVVVVGMAVRIQSSMRETATDRQTNRKDRLKRVPLVSGLGSAVPCSAVSGSDP</sequence>
<feature type="transmembrane region" description="Helical" evidence="1">
    <location>
        <begin position="35"/>
        <end position="55"/>
    </location>
</feature>
<organism evidence="2 3">
    <name type="scientific">Phyllosticta citricarpa</name>
    <dbReference type="NCBI Taxonomy" id="55181"/>
    <lineage>
        <taxon>Eukaryota</taxon>
        <taxon>Fungi</taxon>
        <taxon>Dikarya</taxon>
        <taxon>Ascomycota</taxon>
        <taxon>Pezizomycotina</taxon>
        <taxon>Dothideomycetes</taxon>
        <taxon>Dothideomycetes incertae sedis</taxon>
        <taxon>Botryosphaeriales</taxon>
        <taxon>Phyllostictaceae</taxon>
        <taxon>Phyllosticta</taxon>
    </lineage>
</organism>
<proteinExistence type="predicted"/>
<name>A0ABR1MCV1_9PEZI</name>
<keyword evidence="3" id="KW-1185">Reference proteome</keyword>
<keyword evidence="1" id="KW-1133">Transmembrane helix</keyword>
<evidence type="ECO:0000256" key="1">
    <source>
        <dbReference type="SAM" id="Phobius"/>
    </source>
</evidence>
<dbReference type="Proteomes" id="UP001365128">
    <property type="component" value="Unassembled WGS sequence"/>
</dbReference>
<dbReference type="EMBL" id="JBBPDW010000016">
    <property type="protein sequence ID" value="KAK7545966.1"/>
    <property type="molecule type" value="Genomic_DNA"/>
</dbReference>
<reference evidence="2 3" key="1">
    <citation type="submission" date="2024-04" db="EMBL/GenBank/DDBJ databases">
        <title>Phyllosticta paracitricarpa is synonymous to the EU quarantine fungus P. citricarpa based on phylogenomic analyses.</title>
        <authorList>
            <consortium name="Lawrence Berkeley National Laboratory"/>
            <person name="Van Ingen-Buijs V.A."/>
            <person name="Van Westerhoven A.C."/>
            <person name="Haridas S."/>
            <person name="Skiadas P."/>
            <person name="Martin F."/>
            <person name="Groenewald J.Z."/>
            <person name="Crous P.W."/>
            <person name="Seidl M.F."/>
        </authorList>
    </citation>
    <scope>NUCLEOTIDE SEQUENCE [LARGE SCALE GENOMIC DNA]</scope>
    <source>
        <strain evidence="2 3">CBS 122670</strain>
    </source>
</reference>
<evidence type="ECO:0008006" key="4">
    <source>
        <dbReference type="Google" id="ProtNLM"/>
    </source>
</evidence>